<dbReference type="InterPro" id="IPR001633">
    <property type="entry name" value="EAL_dom"/>
</dbReference>
<evidence type="ECO:0000313" key="2">
    <source>
        <dbReference type="EMBL" id="QEL65343.1"/>
    </source>
</evidence>
<dbReference type="RefSeq" id="WP_054621781.1">
    <property type="nucleotide sequence ID" value="NZ_CP022579.1"/>
</dbReference>
<dbReference type="Pfam" id="PF00563">
    <property type="entry name" value="EAL"/>
    <property type="match status" value="1"/>
</dbReference>
<sequence>MTALEALHDVVRYFNDHAFARPTGQPALNVTPQQVEGLFTDLRLESRYQPLISVRDGASVAHEALLRAFGPDGTPLSPEDVFSLPGGSEEMVHLDRLVRTLHALNFLANGARGDLHLNVHPQHLLAVQGGHGQVFETILRHLGLSPSQVVLEIVETGDSSGGDGKSYEAHLARAIAGWRERGYRIALDDFGRAHSNVHRLAWLSPDIVKLDGTLIYAAEQDRRHASILSRMVAIAHDIGAVAVCEGIETPRHLELAIAAGADQVQGYLFGQPASFSQLTQASVADGNAMSAALGTLQTLFAEFAPDASNALAA</sequence>
<dbReference type="AlphaFoldDB" id="A0A5C1E8Z7"/>
<keyword evidence="3" id="KW-1185">Reference proteome</keyword>
<dbReference type="SMART" id="SM00052">
    <property type="entry name" value="EAL"/>
    <property type="match status" value="1"/>
</dbReference>
<dbReference type="PANTHER" id="PTHR33121:SF76">
    <property type="entry name" value="SIGNALING PROTEIN"/>
    <property type="match status" value="1"/>
</dbReference>
<dbReference type="Proteomes" id="UP000323671">
    <property type="component" value="Chromosome"/>
</dbReference>
<dbReference type="PANTHER" id="PTHR33121">
    <property type="entry name" value="CYCLIC DI-GMP PHOSPHODIESTERASE PDEF"/>
    <property type="match status" value="1"/>
</dbReference>
<dbReference type="PROSITE" id="PS50883">
    <property type="entry name" value="EAL"/>
    <property type="match status" value="1"/>
</dbReference>
<dbReference type="CDD" id="cd01948">
    <property type="entry name" value="EAL"/>
    <property type="match status" value="1"/>
</dbReference>
<dbReference type="GO" id="GO:0071111">
    <property type="term" value="F:cyclic-guanylate-specific phosphodiesterase activity"/>
    <property type="evidence" value="ECO:0007669"/>
    <property type="project" value="InterPro"/>
</dbReference>
<accession>A0A5C1E8Z7</accession>
<gene>
    <name evidence="2" type="ORF">OTERR_18670</name>
</gene>
<proteinExistence type="predicted"/>
<evidence type="ECO:0000259" key="1">
    <source>
        <dbReference type="PROSITE" id="PS50883"/>
    </source>
</evidence>
<dbReference type="InterPro" id="IPR035919">
    <property type="entry name" value="EAL_sf"/>
</dbReference>
<protein>
    <recommendedName>
        <fullName evidence="1">EAL domain-containing protein</fullName>
    </recommendedName>
</protein>
<dbReference type="KEGG" id="otr:OTERR_18670"/>
<dbReference type="SUPFAM" id="SSF141868">
    <property type="entry name" value="EAL domain-like"/>
    <property type="match status" value="1"/>
</dbReference>
<reference evidence="2 3" key="1">
    <citation type="submission" date="2017-07" db="EMBL/GenBank/DDBJ databases">
        <title>Complete genome sequence of Oryzomicrobium terrae TPP412.</title>
        <authorList>
            <person name="Chiu L.-W."/>
            <person name="Lo K.-J."/>
            <person name="Tsai Y.-M."/>
            <person name="Lin S.-S."/>
            <person name="Kuo C.-H."/>
            <person name="Liu C.-T."/>
        </authorList>
    </citation>
    <scope>NUCLEOTIDE SEQUENCE [LARGE SCALE GENOMIC DNA]</scope>
    <source>
        <strain evidence="2 3">TPP412</strain>
    </source>
</reference>
<dbReference type="EMBL" id="CP022579">
    <property type="protein sequence ID" value="QEL65343.1"/>
    <property type="molecule type" value="Genomic_DNA"/>
</dbReference>
<evidence type="ECO:0000313" key="3">
    <source>
        <dbReference type="Proteomes" id="UP000323671"/>
    </source>
</evidence>
<feature type="domain" description="EAL" evidence="1">
    <location>
        <begin position="28"/>
        <end position="286"/>
    </location>
</feature>
<dbReference type="InterPro" id="IPR050706">
    <property type="entry name" value="Cyclic-di-GMP_PDE-like"/>
</dbReference>
<dbReference type="Gene3D" id="3.20.20.450">
    <property type="entry name" value="EAL domain"/>
    <property type="match status" value="1"/>
</dbReference>
<organism evidence="2 3">
    <name type="scientific">Oryzomicrobium terrae</name>
    <dbReference type="NCBI Taxonomy" id="1735038"/>
    <lineage>
        <taxon>Bacteria</taxon>
        <taxon>Pseudomonadati</taxon>
        <taxon>Pseudomonadota</taxon>
        <taxon>Betaproteobacteria</taxon>
        <taxon>Rhodocyclales</taxon>
        <taxon>Rhodocyclaceae</taxon>
        <taxon>Oryzomicrobium</taxon>
    </lineage>
</organism>
<name>A0A5C1E8Z7_9RHOO</name>